<accession>A0A1G2DFY0</accession>
<gene>
    <name evidence="3" type="ORF">A3C93_02445</name>
</gene>
<dbReference type="Gene3D" id="2.40.50.100">
    <property type="match status" value="1"/>
</dbReference>
<dbReference type="EMBL" id="MHLO01000029">
    <property type="protein sequence ID" value="OGZ11770.1"/>
    <property type="molecule type" value="Genomic_DNA"/>
</dbReference>
<protein>
    <recommendedName>
        <fullName evidence="2">Multidrug resistance protein MdtA-like C-terminal permuted SH3 domain-containing protein</fullName>
    </recommendedName>
</protein>
<evidence type="ECO:0000313" key="3">
    <source>
        <dbReference type="EMBL" id="OGZ11770.1"/>
    </source>
</evidence>
<organism evidence="3 4">
    <name type="scientific">Candidatus Lloydbacteria bacterium RIFCSPHIGHO2_02_FULL_54_17</name>
    <dbReference type="NCBI Taxonomy" id="1798664"/>
    <lineage>
        <taxon>Bacteria</taxon>
        <taxon>Candidatus Lloydiibacteriota</taxon>
    </lineage>
</organism>
<comment type="caution">
    <text evidence="3">The sequence shown here is derived from an EMBL/GenBank/DDBJ whole genome shotgun (WGS) entry which is preliminary data.</text>
</comment>
<evidence type="ECO:0000259" key="2">
    <source>
        <dbReference type="Pfam" id="PF25967"/>
    </source>
</evidence>
<dbReference type="PANTHER" id="PTHR30469">
    <property type="entry name" value="MULTIDRUG RESISTANCE PROTEIN MDTA"/>
    <property type="match status" value="1"/>
</dbReference>
<reference evidence="3 4" key="1">
    <citation type="journal article" date="2016" name="Nat. Commun.">
        <title>Thousands of microbial genomes shed light on interconnected biogeochemical processes in an aquifer system.</title>
        <authorList>
            <person name="Anantharaman K."/>
            <person name="Brown C.T."/>
            <person name="Hug L.A."/>
            <person name="Sharon I."/>
            <person name="Castelle C.J."/>
            <person name="Probst A.J."/>
            <person name="Thomas B.C."/>
            <person name="Singh A."/>
            <person name="Wilkins M.J."/>
            <person name="Karaoz U."/>
            <person name="Brodie E.L."/>
            <person name="Williams K.H."/>
            <person name="Hubbard S.S."/>
            <person name="Banfield J.F."/>
        </authorList>
    </citation>
    <scope>NUCLEOTIDE SEQUENCE [LARGE SCALE GENOMIC DNA]</scope>
</reference>
<feature type="region of interest" description="Disordered" evidence="1">
    <location>
        <begin position="560"/>
        <end position="582"/>
    </location>
</feature>
<sequence length="582" mass="61466">MKEHIQRLASGAVAYKKITLAALVGLVTVVAGVFAVNMPPKDMLAIVGTLPTDIGVPEIEISTVGATGTVEASVGSSWPGELVSLRSIPVQPSREGTIVSWNVHIGQRVVAEEVLGTLSRPPSMPDTVAMLAEEEKMASMARANVVAKRVYTTERIAQLEAQRANIERSLSASQKILGTDGSGGATFSMIEAKKATIRAMLRGSLAKTYMMLSGQGTLPARWTAVALKDAIGEQNSRLRDQYPTVLFAVLTDLDTPDRLPLTSGLAYFDLVIKLVDASIPDGAMLTDAGLTDLKTMLHEDQEAFLMAADGLRETELMAVDTEKMSFEQLRMIDSDIAMLKQNLAMAEGDVVAKEASYRTVEGAIGGGSAIVAPQGGIVSSILKKPGEFVEPGMPVAIVTGAGKNGLIVRMRIPGNVRVPEIGSPLSVVRTGFPQDAREAKLIGVGNALDETGSVVADALLLESTDWPIGASLRVIASSENDTLFAPLSAVWWNAKGEPNVWAISEAGRVYVQALTLGRTVGADIEVYSGLLPGDRYIVKPSQGIVEDMLLDDLNAQADDDDLSAKSAAPNPHAGHAGMGGME</sequence>
<name>A0A1G2DFY0_9BACT</name>
<proteinExistence type="predicted"/>
<dbReference type="GO" id="GO:0015562">
    <property type="term" value="F:efflux transmembrane transporter activity"/>
    <property type="evidence" value="ECO:0007669"/>
    <property type="project" value="TreeGrafter"/>
</dbReference>
<evidence type="ECO:0000256" key="1">
    <source>
        <dbReference type="SAM" id="MobiDB-lite"/>
    </source>
</evidence>
<dbReference type="AlphaFoldDB" id="A0A1G2DFY0"/>
<feature type="domain" description="Multidrug resistance protein MdtA-like C-terminal permuted SH3" evidence="2">
    <location>
        <begin position="483"/>
        <end position="539"/>
    </location>
</feature>
<dbReference type="Gene3D" id="2.40.420.20">
    <property type="match status" value="1"/>
</dbReference>
<evidence type="ECO:0000313" key="4">
    <source>
        <dbReference type="Proteomes" id="UP000178636"/>
    </source>
</evidence>
<dbReference type="Pfam" id="PF25967">
    <property type="entry name" value="RND-MFP_C"/>
    <property type="match status" value="1"/>
</dbReference>
<dbReference type="GO" id="GO:1990281">
    <property type="term" value="C:efflux pump complex"/>
    <property type="evidence" value="ECO:0007669"/>
    <property type="project" value="TreeGrafter"/>
</dbReference>
<dbReference type="Proteomes" id="UP000178636">
    <property type="component" value="Unassembled WGS sequence"/>
</dbReference>
<dbReference type="PANTHER" id="PTHR30469:SF15">
    <property type="entry name" value="HLYD FAMILY OF SECRETION PROTEINS"/>
    <property type="match status" value="1"/>
</dbReference>
<dbReference type="STRING" id="1798664.A3C93_02445"/>
<dbReference type="InterPro" id="IPR058627">
    <property type="entry name" value="MdtA-like_C"/>
</dbReference>